<accession>A0ABW7NC25</accession>
<feature type="modified residue" description="4-aspartylphosphate" evidence="1">
    <location>
        <position position="55"/>
    </location>
</feature>
<dbReference type="InterPro" id="IPR001789">
    <property type="entry name" value="Sig_transdc_resp-reg_receiver"/>
</dbReference>
<dbReference type="Proteomes" id="UP001610063">
    <property type="component" value="Unassembled WGS sequence"/>
</dbReference>
<dbReference type="Pfam" id="PF04397">
    <property type="entry name" value="LytTR"/>
    <property type="match status" value="1"/>
</dbReference>
<dbReference type="PANTHER" id="PTHR37299">
    <property type="entry name" value="TRANSCRIPTIONAL REGULATOR-RELATED"/>
    <property type="match status" value="1"/>
</dbReference>
<dbReference type="RefSeq" id="WP_395418337.1">
    <property type="nucleotide sequence ID" value="NZ_JBIPKE010000019.1"/>
</dbReference>
<name>A0ABW7NC25_9BACT</name>
<dbReference type="PROSITE" id="PS50110">
    <property type="entry name" value="RESPONSE_REGULATORY"/>
    <property type="match status" value="1"/>
</dbReference>
<feature type="domain" description="Response regulatory" evidence="2">
    <location>
        <begin position="4"/>
        <end position="115"/>
    </location>
</feature>
<gene>
    <name evidence="4" type="ORF">ACHKAR_15735</name>
</gene>
<evidence type="ECO:0000259" key="3">
    <source>
        <dbReference type="PROSITE" id="PS50930"/>
    </source>
</evidence>
<dbReference type="InterPro" id="IPR007492">
    <property type="entry name" value="LytTR_DNA-bd_dom"/>
</dbReference>
<sequence>MNFNCLIIDDEQPARALIRTYVEKIPGLNILGEFKNPMEAISTISSKRVDILFLDIQMPGLTGLEFIRTLRHKPDIILTTAYSEYALEGYELEVTDYLMKPIAFDRFLRAVNKVIQKKQAPSETPPTNTSEHFLIKSDGQTHRIALTDILYIEGLREYVTFVLTDKKIIVLESLRKLETELPQEAFMRVHKSFIVNSHRVDSHSGHDLTIGSKKIPIGASYRDDVLNKLF</sequence>
<evidence type="ECO:0000313" key="4">
    <source>
        <dbReference type="EMBL" id="MFH6984907.1"/>
    </source>
</evidence>
<dbReference type="SUPFAM" id="SSF52172">
    <property type="entry name" value="CheY-like"/>
    <property type="match status" value="1"/>
</dbReference>
<dbReference type="Gene3D" id="2.40.50.1020">
    <property type="entry name" value="LytTr DNA-binding domain"/>
    <property type="match status" value="1"/>
</dbReference>
<reference evidence="4 5" key="1">
    <citation type="journal article" date="2013" name="Int. J. Syst. Evol. Microbiol.">
        <title>Marinoscillum luteum sp. nov., isolated from marine sediment.</title>
        <authorList>
            <person name="Cha I.T."/>
            <person name="Park S.J."/>
            <person name="Kim S.J."/>
            <person name="Kim J.G."/>
            <person name="Jung M.Y."/>
            <person name="Shin K.S."/>
            <person name="Kwon K.K."/>
            <person name="Yang S.H."/>
            <person name="Seo Y.S."/>
            <person name="Rhee S.K."/>
        </authorList>
    </citation>
    <scope>NUCLEOTIDE SEQUENCE [LARGE SCALE GENOMIC DNA]</scope>
    <source>
        <strain evidence="4 5">KCTC 23939</strain>
    </source>
</reference>
<evidence type="ECO:0000259" key="2">
    <source>
        <dbReference type="PROSITE" id="PS50110"/>
    </source>
</evidence>
<dbReference type="SMART" id="SM00448">
    <property type="entry name" value="REC"/>
    <property type="match status" value="1"/>
</dbReference>
<keyword evidence="5" id="KW-1185">Reference proteome</keyword>
<organism evidence="4 5">
    <name type="scientific">Marinoscillum luteum</name>
    <dbReference type="NCBI Taxonomy" id="861051"/>
    <lineage>
        <taxon>Bacteria</taxon>
        <taxon>Pseudomonadati</taxon>
        <taxon>Bacteroidota</taxon>
        <taxon>Cytophagia</taxon>
        <taxon>Cytophagales</taxon>
        <taxon>Reichenbachiellaceae</taxon>
        <taxon>Marinoscillum</taxon>
    </lineage>
</organism>
<dbReference type="Gene3D" id="3.40.50.2300">
    <property type="match status" value="1"/>
</dbReference>
<dbReference type="PANTHER" id="PTHR37299:SF1">
    <property type="entry name" value="STAGE 0 SPORULATION PROTEIN A HOMOLOG"/>
    <property type="match status" value="1"/>
</dbReference>
<keyword evidence="1" id="KW-0597">Phosphoprotein</keyword>
<proteinExistence type="predicted"/>
<dbReference type="PROSITE" id="PS50930">
    <property type="entry name" value="HTH_LYTTR"/>
    <property type="match status" value="1"/>
</dbReference>
<evidence type="ECO:0000256" key="1">
    <source>
        <dbReference type="PROSITE-ProRule" id="PRU00169"/>
    </source>
</evidence>
<dbReference type="InterPro" id="IPR046947">
    <property type="entry name" value="LytR-like"/>
</dbReference>
<dbReference type="SMART" id="SM00850">
    <property type="entry name" value="LytTR"/>
    <property type="match status" value="1"/>
</dbReference>
<dbReference type="EMBL" id="JBIPKE010000019">
    <property type="protein sequence ID" value="MFH6984907.1"/>
    <property type="molecule type" value="Genomic_DNA"/>
</dbReference>
<protein>
    <submittedName>
        <fullName evidence="4">LytR/AlgR family response regulator transcription factor</fullName>
    </submittedName>
</protein>
<dbReference type="InterPro" id="IPR011006">
    <property type="entry name" value="CheY-like_superfamily"/>
</dbReference>
<dbReference type="Pfam" id="PF00072">
    <property type="entry name" value="Response_reg"/>
    <property type="match status" value="1"/>
</dbReference>
<evidence type="ECO:0000313" key="5">
    <source>
        <dbReference type="Proteomes" id="UP001610063"/>
    </source>
</evidence>
<feature type="domain" description="HTH LytTR-type" evidence="3">
    <location>
        <begin position="133"/>
        <end position="202"/>
    </location>
</feature>
<comment type="caution">
    <text evidence="4">The sequence shown here is derived from an EMBL/GenBank/DDBJ whole genome shotgun (WGS) entry which is preliminary data.</text>
</comment>